<comment type="caution">
    <text evidence="1">The sequence shown here is derived from an EMBL/GenBank/DDBJ whole genome shotgun (WGS) entry which is preliminary data.</text>
</comment>
<dbReference type="Proteomes" id="UP000287651">
    <property type="component" value="Unassembled WGS sequence"/>
</dbReference>
<accession>A0A426YVY5</accession>
<gene>
    <name evidence="1" type="ORF">B296_00043553</name>
</gene>
<dbReference type="EMBL" id="AMZH03009877">
    <property type="protein sequence ID" value="RRT55886.1"/>
    <property type="molecule type" value="Genomic_DNA"/>
</dbReference>
<sequence>PCTISKLQLVLQVSHLKRKFKDDDSTQVLLTDTQADEELKTRFPEFMELQP</sequence>
<feature type="non-terminal residue" evidence="1">
    <location>
        <position position="1"/>
    </location>
</feature>
<organism evidence="1 2">
    <name type="scientific">Ensete ventricosum</name>
    <name type="common">Abyssinian banana</name>
    <name type="synonym">Musa ensete</name>
    <dbReference type="NCBI Taxonomy" id="4639"/>
    <lineage>
        <taxon>Eukaryota</taxon>
        <taxon>Viridiplantae</taxon>
        <taxon>Streptophyta</taxon>
        <taxon>Embryophyta</taxon>
        <taxon>Tracheophyta</taxon>
        <taxon>Spermatophyta</taxon>
        <taxon>Magnoliopsida</taxon>
        <taxon>Liliopsida</taxon>
        <taxon>Zingiberales</taxon>
        <taxon>Musaceae</taxon>
        <taxon>Ensete</taxon>
    </lineage>
</organism>
<evidence type="ECO:0000313" key="2">
    <source>
        <dbReference type="Proteomes" id="UP000287651"/>
    </source>
</evidence>
<proteinExistence type="predicted"/>
<dbReference type="AlphaFoldDB" id="A0A426YVY5"/>
<name>A0A426YVY5_ENSVE</name>
<evidence type="ECO:0000313" key="1">
    <source>
        <dbReference type="EMBL" id="RRT55886.1"/>
    </source>
</evidence>
<protein>
    <submittedName>
        <fullName evidence="1">Uncharacterized protein</fullName>
    </submittedName>
</protein>
<reference evidence="1 2" key="1">
    <citation type="journal article" date="2014" name="Agronomy (Basel)">
        <title>A Draft Genome Sequence for Ensete ventricosum, the Drought-Tolerant Tree Against Hunger.</title>
        <authorList>
            <person name="Harrison J."/>
            <person name="Moore K.A."/>
            <person name="Paszkiewicz K."/>
            <person name="Jones T."/>
            <person name="Grant M."/>
            <person name="Ambacheew D."/>
            <person name="Muzemil S."/>
            <person name="Studholme D.J."/>
        </authorList>
    </citation>
    <scope>NUCLEOTIDE SEQUENCE [LARGE SCALE GENOMIC DNA]</scope>
</reference>